<comment type="caution">
    <text evidence="2">The sequence shown here is derived from an EMBL/GenBank/DDBJ whole genome shotgun (WGS) entry which is preliminary data.</text>
</comment>
<feature type="domain" description="F-box" evidence="1">
    <location>
        <begin position="11"/>
        <end position="58"/>
    </location>
</feature>
<dbReference type="InterPro" id="IPR001810">
    <property type="entry name" value="F-box_dom"/>
</dbReference>
<dbReference type="InterPro" id="IPR001611">
    <property type="entry name" value="Leu-rich_rpt"/>
</dbReference>
<dbReference type="Pfam" id="PF13516">
    <property type="entry name" value="LRR_6"/>
    <property type="match status" value="1"/>
</dbReference>
<evidence type="ECO:0000313" key="2">
    <source>
        <dbReference type="EMBL" id="KAG8365645.1"/>
    </source>
</evidence>
<organism evidence="2 3">
    <name type="scientific">Buddleja alternifolia</name>
    <dbReference type="NCBI Taxonomy" id="168488"/>
    <lineage>
        <taxon>Eukaryota</taxon>
        <taxon>Viridiplantae</taxon>
        <taxon>Streptophyta</taxon>
        <taxon>Embryophyta</taxon>
        <taxon>Tracheophyta</taxon>
        <taxon>Spermatophyta</taxon>
        <taxon>Magnoliopsida</taxon>
        <taxon>eudicotyledons</taxon>
        <taxon>Gunneridae</taxon>
        <taxon>Pentapetalae</taxon>
        <taxon>asterids</taxon>
        <taxon>lamiids</taxon>
        <taxon>Lamiales</taxon>
        <taxon>Scrophulariaceae</taxon>
        <taxon>Buddlejeae</taxon>
        <taxon>Buddleja</taxon>
    </lineage>
</organism>
<name>A0AAV6WAB2_9LAMI</name>
<dbReference type="InterPro" id="IPR006553">
    <property type="entry name" value="Leu-rich_rpt_Cys-con_subtyp"/>
</dbReference>
<dbReference type="Gene3D" id="1.20.1280.50">
    <property type="match status" value="1"/>
</dbReference>
<dbReference type="InterPro" id="IPR032675">
    <property type="entry name" value="LRR_dom_sf"/>
</dbReference>
<dbReference type="CDD" id="cd22164">
    <property type="entry name" value="F-box_AtSKIP19-like"/>
    <property type="match status" value="1"/>
</dbReference>
<dbReference type="Pfam" id="PF12937">
    <property type="entry name" value="F-box-like"/>
    <property type="match status" value="1"/>
</dbReference>
<reference evidence="2" key="1">
    <citation type="submission" date="2019-10" db="EMBL/GenBank/DDBJ databases">
        <authorList>
            <person name="Zhang R."/>
            <person name="Pan Y."/>
            <person name="Wang J."/>
            <person name="Ma R."/>
            <person name="Yu S."/>
        </authorList>
    </citation>
    <scope>NUCLEOTIDE SEQUENCE</scope>
    <source>
        <strain evidence="2">LA-IB0</strain>
        <tissue evidence="2">Leaf</tissue>
    </source>
</reference>
<dbReference type="EMBL" id="WHWC01000018">
    <property type="protein sequence ID" value="KAG8365645.1"/>
    <property type="molecule type" value="Genomic_DNA"/>
</dbReference>
<dbReference type="InterPro" id="IPR055411">
    <property type="entry name" value="LRR_FXL15/At3g58940/PEG3-like"/>
</dbReference>
<evidence type="ECO:0000313" key="3">
    <source>
        <dbReference type="Proteomes" id="UP000826271"/>
    </source>
</evidence>
<proteinExistence type="predicted"/>
<dbReference type="SUPFAM" id="SSF52047">
    <property type="entry name" value="RNI-like"/>
    <property type="match status" value="1"/>
</dbReference>
<dbReference type="PANTHER" id="PTHR38926:SF2">
    <property type="entry name" value="F-BOX_LRR-REPEAT PROTEIN 21-RELATED"/>
    <property type="match status" value="1"/>
</dbReference>
<dbReference type="Proteomes" id="UP000826271">
    <property type="component" value="Unassembled WGS sequence"/>
</dbReference>
<accession>A0AAV6WAB2</accession>
<dbReference type="PROSITE" id="PS50181">
    <property type="entry name" value="FBOX"/>
    <property type="match status" value="1"/>
</dbReference>
<protein>
    <recommendedName>
        <fullName evidence="1">F-box domain-containing protein</fullName>
    </recommendedName>
</protein>
<sequence length="299" mass="34042">MASSSTSEDATPPWLELPPEITAAILHKLGAIELLTTVPRVCTTWRSVCQDVAMWRCIDMKNTGNRSFDLDLEEMCRHAVDRSQGQLIDINIECSQLRRLQLVFAYGITGKGVAEAVTNFPLLEELHLYYTSIDTEAIETVGRSCPLLKSFKLNYHWYKGQHMLCDSEAIAIAEYMPELRHLQLFGNKMTNVGLQAILNGCPNLKSLDLRQCFDVHFGGNLGRLCSERIKDLRRPHDSTDDYQFDAELYESSDDDDDYITGFSDMDLVSDYDDYLEFSGGSTPSYENDNPIYEYDAFYQ</sequence>
<evidence type="ECO:0000259" key="1">
    <source>
        <dbReference type="PROSITE" id="PS50181"/>
    </source>
</evidence>
<dbReference type="PANTHER" id="PTHR38926">
    <property type="entry name" value="F-BOX DOMAIN CONTAINING PROTEIN, EXPRESSED"/>
    <property type="match status" value="1"/>
</dbReference>
<dbReference type="SMART" id="SM00367">
    <property type="entry name" value="LRR_CC"/>
    <property type="match status" value="4"/>
</dbReference>
<keyword evidence="3" id="KW-1185">Reference proteome</keyword>
<dbReference type="Gene3D" id="3.80.10.10">
    <property type="entry name" value="Ribonuclease Inhibitor"/>
    <property type="match status" value="1"/>
</dbReference>
<dbReference type="AlphaFoldDB" id="A0AAV6WAB2"/>
<dbReference type="Pfam" id="PF24758">
    <property type="entry name" value="LRR_At5g56370"/>
    <property type="match status" value="1"/>
</dbReference>
<gene>
    <name evidence="2" type="ORF">BUALT_Bualt18G0127600</name>
</gene>